<comment type="caution">
    <text evidence="2">The sequence shown here is derived from an EMBL/GenBank/DDBJ whole genome shotgun (WGS) entry which is preliminary data.</text>
</comment>
<keyword evidence="3" id="KW-1185">Reference proteome</keyword>
<dbReference type="Proteomes" id="UP000597444">
    <property type="component" value="Unassembled WGS sequence"/>
</dbReference>
<dbReference type="SUPFAM" id="SSF52540">
    <property type="entry name" value="P-loop containing nucleoside triphosphate hydrolases"/>
    <property type="match status" value="1"/>
</dbReference>
<dbReference type="InterPro" id="IPR027417">
    <property type="entry name" value="P-loop_NTPase"/>
</dbReference>
<dbReference type="RefSeq" id="WP_220205378.1">
    <property type="nucleotide sequence ID" value="NZ_BNJK01000001.1"/>
</dbReference>
<proteinExistence type="predicted"/>
<dbReference type="PANTHER" id="PTHR19871:SF14">
    <property type="entry name" value="DUF4062 DOMAIN-CONTAINING PROTEIN"/>
    <property type="match status" value="1"/>
</dbReference>
<reference evidence="2" key="1">
    <citation type="submission" date="2020-10" db="EMBL/GenBank/DDBJ databases">
        <title>Taxonomic study of unclassified bacteria belonging to the class Ktedonobacteria.</title>
        <authorList>
            <person name="Yabe S."/>
            <person name="Wang C.M."/>
            <person name="Zheng Y."/>
            <person name="Sakai Y."/>
            <person name="Cavaletti L."/>
            <person name="Monciardini P."/>
            <person name="Donadio S."/>
        </authorList>
    </citation>
    <scope>NUCLEOTIDE SEQUENCE</scope>
    <source>
        <strain evidence="2">ID150040</strain>
    </source>
</reference>
<feature type="domain" description="Orc1-like AAA ATPase" evidence="1">
    <location>
        <begin position="171"/>
        <end position="299"/>
    </location>
</feature>
<organism evidence="2 3">
    <name type="scientific">Reticulibacter mediterranei</name>
    <dbReference type="NCBI Taxonomy" id="2778369"/>
    <lineage>
        <taxon>Bacteria</taxon>
        <taxon>Bacillati</taxon>
        <taxon>Chloroflexota</taxon>
        <taxon>Ktedonobacteria</taxon>
        <taxon>Ktedonobacterales</taxon>
        <taxon>Reticulibacteraceae</taxon>
        <taxon>Reticulibacter</taxon>
    </lineage>
</organism>
<gene>
    <name evidence="2" type="ORF">KSF_047100</name>
</gene>
<evidence type="ECO:0000313" key="3">
    <source>
        <dbReference type="Proteomes" id="UP000597444"/>
    </source>
</evidence>
<dbReference type="InterPro" id="IPR052752">
    <property type="entry name" value="NACHT-WD_repeat"/>
</dbReference>
<sequence length="510" mass="57971">MCDLEAFQKKVRQCCRTTYKADGKKHTLQDLADAIVLSYDELGKRLNEYQDKKTGRNWHLTEENILDIVVALATWKALLTWDEAIELLTWMDYPSHRLAWRTELQQRLAPLSLVPRTQPSRIDASPLDKDNACVRHTSLITEAQQKQCEKLQRLQAVIPDQSSLLHSRLTNFVGRERELADLQAHIAEIQPHGGYLTVIGQAGQGKSSLLAQLVRRYSSEQVTSHFIPFNPGPDHQIGLLRHLMACLILRYELAEFYAASESRAALRDYLPKVLEAVTAKGGRQIVVLDGLDQLEEESTGSRDLSFLPDQLPAGIVFVLGTRPNETVQLLHQLIAFREYQLPALNRTDFDLLLTHRRAHLEPSIAEQFYRTMEPNTLYLDLLAQELAKQEVLSPQVVIARLADNPENMFSLSMARLKRQKHEWREVLKPVLGFLLEAREPLSMGQLRSLLHLDSERLKEGITRLGGLVAQTGEDYGGTVCLDTNRPILRVNSAGRKSHCERWERYTATGV</sequence>
<accession>A0A8J3IPI4</accession>
<name>A0A8J3IPI4_9CHLR</name>
<dbReference type="Gene3D" id="3.40.50.300">
    <property type="entry name" value="P-loop containing nucleotide triphosphate hydrolases"/>
    <property type="match status" value="1"/>
</dbReference>
<dbReference type="AlphaFoldDB" id="A0A8J3IPI4"/>
<dbReference type="PANTHER" id="PTHR19871">
    <property type="entry name" value="BETA TRANSDUCIN-RELATED PROTEIN"/>
    <property type="match status" value="1"/>
</dbReference>
<protein>
    <recommendedName>
        <fullName evidence="1">Orc1-like AAA ATPase domain-containing protein</fullName>
    </recommendedName>
</protein>
<dbReference type="Pfam" id="PF13191">
    <property type="entry name" value="AAA_16"/>
    <property type="match status" value="1"/>
</dbReference>
<dbReference type="InterPro" id="IPR041664">
    <property type="entry name" value="AAA_16"/>
</dbReference>
<evidence type="ECO:0000259" key="1">
    <source>
        <dbReference type="Pfam" id="PF13191"/>
    </source>
</evidence>
<evidence type="ECO:0000313" key="2">
    <source>
        <dbReference type="EMBL" id="GHO94662.1"/>
    </source>
</evidence>
<dbReference type="EMBL" id="BNJK01000001">
    <property type="protein sequence ID" value="GHO94662.1"/>
    <property type="molecule type" value="Genomic_DNA"/>
</dbReference>